<dbReference type="PANTHER" id="PTHR30600:SF10">
    <property type="entry name" value="BLL6722 PROTEIN"/>
    <property type="match status" value="1"/>
</dbReference>
<dbReference type="InterPro" id="IPR009056">
    <property type="entry name" value="Cyt_c-like_dom"/>
</dbReference>
<dbReference type="PROSITE" id="PS51007">
    <property type="entry name" value="CYTC"/>
    <property type="match status" value="1"/>
</dbReference>
<dbReference type="PATRIC" id="fig|52.7.peg.2523"/>
<dbReference type="RefSeq" id="WP_245678405.1">
    <property type="nucleotide sequence ID" value="NZ_CP012159.1"/>
</dbReference>
<reference evidence="10 11" key="1">
    <citation type="submission" date="2015-07" db="EMBL/GenBank/DDBJ databases">
        <title>Genome analysis of myxobacterium Chondromyces crocatus Cm c5 reveals a high potential for natural compound synthesis and the genetic basis for the loss of fruiting body formation.</title>
        <authorList>
            <person name="Zaburannyi N."/>
            <person name="Bunk B."/>
            <person name="Maier J."/>
            <person name="Overmann J."/>
            <person name="Mueller R."/>
        </authorList>
    </citation>
    <scope>NUCLEOTIDE SEQUENCE [LARGE SCALE GENOMIC DNA]</scope>
    <source>
        <strain evidence="10 11">Cm c5</strain>
    </source>
</reference>
<keyword evidence="5" id="KW-0560">Oxidoreductase</keyword>
<dbReference type="SUPFAM" id="SSF46626">
    <property type="entry name" value="Cytochrome c"/>
    <property type="match status" value="2"/>
</dbReference>
<dbReference type="STRING" id="52.CMC5_023290"/>
<dbReference type="PANTHER" id="PTHR30600">
    <property type="entry name" value="CYTOCHROME C PEROXIDASE-RELATED"/>
    <property type="match status" value="1"/>
</dbReference>
<keyword evidence="11" id="KW-1185">Reference proteome</keyword>
<evidence type="ECO:0000256" key="3">
    <source>
        <dbReference type="ARBA" id="ARBA00022723"/>
    </source>
</evidence>
<proteinExistence type="predicted"/>
<keyword evidence="10" id="KW-0575">Peroxidase</keyword>
<sequence>MIQRPPRSALPPLARACYPHLVSSPFLWGALCTAMLVAVSACGTDPAPSQPTTTVEPLFNEAFQSTNGRSCATCHVPEDNFALTSEHVVRRFETNPNDPLFAAIDADDPTAETLTFDHLKKGLVRVWITLPDNMDQLDEVGNVITAADRRIFVWRSVPSIADAALTAPYQLDGRVETLEEQAQEAITGHSEGGAVSQTDLARIAAFERSIFTSDRARKIADELASGVAFDDLGDVEASLSLSPQEQRGKELYEKTCEACHGGASKTKIKDREIHALAFPALKADGNVLYQVPATDPPTPVLAHEPENEFINIGSAMENFLVQIGATEHQSFTRDVSFPSYRFRFYKDASRTEIVTDLPPALPPDNPFEFAVDDDGNPISGPNFFPQLFTTDPGRAAITGNPYDFEAFDIPTLRGIAKTAPYWHNNISETLEEVVDLYSDHLFSKFPSFTQPGEKEQDPDGDIGPPEAFTANQKKDLVAYLKRL</sequence>
<dbReference type="GO" id="GO:0046872">
    <property type="term" value="F:metal ion binding"/>
    <property type="evidence" value="ECO:0007669"/>
    <property type="project" value="UniProtKB-KW"/>
</dbReference>
<organism evidence="10 11">
    <name type="scientific">Chondromyces crocatus</name>
    <dbReference type="NCBI Taxonomy" id="52"/>
    <lineage>
        <taxon>Bacteria</taxon>
        <taxon>Pseudomonadati</taxon>
        <taxon>Myxococcota</taxon>
        <taxon>Polyangia</taxon>
        <taxon>Polyangiales</taxon>
        <taxon>Polyangiaceae</taxon>
        <taxon>Chondromyces</taxon>
    </lineage>
</organism>
<comment type="subcellular location">
    <subcellularLocation>
        <location evidence="1">Cell envelope</location>
    </subcellularLocation>
</comment>
<keyword evidence="6 7" id="KW-0408">Iron</keyword>
<evidence type="ECO:0000313" key="10">
    <source>
        <dbReference type="EMBL" id="AKT38186.1"/>
    </source>
</evidence>
<name>A0A0K1EBC7_CHOCO</name>
<dbReference type="InterPro" id="IPR051395">
    <property type="entry name" value="Cytochrome_c_Peroxidase/MauG"/>
</dbReference>
<dbReference type="KEGG" id="ccro:CMC5_023290"/>
<protein>
    <submittedName>
        <fullName evidence="10">Cytochrome C peroxidase</fullName>
    </submittedName>
</protein>
<gene>
    <name evidence="10" type="ORF">CMC5_023290</name>
</gene>
<accession>A0A0K1EBC7</accession>
<evidence type="ECO:0000256" key="8">
    <source>
        <dbReference type="SAM" id="MobiDB-lite"/>
    </source>
</evidence>
<dbReference type="GO" id="GO:0020037">
    <property type="term" value="F:heme binding"/>
    <property type="evidence" value="ECO:0007669"/>
    <property type="project" value="InterPro"/>
</dbReference>
<dbReference type="Proteomes" id="UP000067626">
    <property type="component" value="Chromosome"/>
</dbReference>
<evidence type="ECO:0000256" key="4">
    <source>
        <dbReference type="ARBA" id="ARBA00022729"/>
    </source>
</evidence>
<dbReference type="EMBL" id="CP012159">
    <property type="protein sequence ID" value="AKT38186.1"/>
    <property type="molecule type" value="Genomic_DNA"/>
</dbReference>
<keyword evidence="3 7" id="KW-0479">Metal-binding</keyword>
<evidence type="ECO:0000256" key="5">
    <source>
        <dbReference type="ARBA" id="ARBA00023002"/>
    </source>
</evidence>
<dbReference type="GO" id="GO:0004130">
    <property type="term" value="F:cytochrome-c peroxidase activity"/>
    <property type="evidence" value="ECO:0007669"/>
    <property type="project" value="TreeGrafter"/>
</dbReference>
<keyword evidence="2 7" id="KW-0349">Heme</keyword>
<evidence type="ECO:0000256" key="2">
    <source>
        <dbReference type="ARBA" id="ARBA00022617"/>
    </source>
</evidence>
<dbReference type="Pfam" id="PF03150">
    <property type="entry name" value="CCP_MauG"/>
    <property type="match status" value="1"/>
</dbReference>
<dbReference type="Gene3D" id="1.10.760.10">
    <property type="entry name" value="Cytochrome c-like domain"/>
    <property type="match status" value="2"/>
</dbReference>
<dbReference type="GO" id="GO:0009055">
    <property type="term" value="F:electron transfer activity"/>
    <property type="evidence" value="ECO:0007669"/>
    <property type="project" value="InterPro"/>
</dbReference>
<dbReference type="InterPro" id="IPR036909">
    <property type="entry name" value="Cyt_c-like_dom_sf"/>
</dbReference>
<dbReference type="InterPro" id="IPR004852">
    <property type="entry name" value="Di-haem_cyt_c_peroxidsae"/>
</dbReference>
<dbReference type="Pfam" id="PF13442">
    <property type="entry name" value="Cytochrome_CBB3"/>
    <property type="match status" value="1"/>
</dbReference>
<keyword evidence="4" id="KW-0732">Signal</keyword>
<evidence type="ECO:0000256" key="7">
    <source>
        <dbReference type="PROSITE-ProRule" id="PRU00433"/>
    </source>
</evidence>
<dbReference type="GO" id="GO:0030313">
    <property type="term" value="C:cell envelope"/>
    <property type="evidence" value="ECO:0007669"/>
    <property type="project" value="UniProtKB-SubCell"/>
</dbReference>
<dbReference type="AlphaFoldDB" id="A0A0K1EBC7"/>
<evidence type="ECO:0000313" key="11">
    <source>
        <dbReference type="Proteomes" id="UP000067626"/>
    </source>
</evidence>
<feature type="region of interest" description="Disordered" evidence="8">
    <location>
        <begin position="447"/>
        <end position="468"/>
    </location>
</feature>
<evidence type="ECO:0000256" key="6">
    <source>
        <dbReference type="ARBA" id="ARBA00023004"/>
    </source>
</evidence>
<feature type="domain" description="Cytochrome c" evidence="9">
    <location>
        <begin position="243"/>
        <end position="483"/>
    </location>
</feature>
<evidence type="ECO:0000259" key="9">
    <source>
        <dbReference type="PROSITE" id="PS51007"/>
    </source>
</evidence>
<evidence type="ECO:0000256" key="1">
    <source>
        <dbReference type="ARBA" id="ARBA00004196"/>
    </source>
</evidence>